<comment type="caution">
    <text evidence="1">The sequence shown here is derived from an EMBL/GenBank/DDBJ whole genome shotgun (WGS) entry which is preliminary data.</text>
</comment>
<evidence type="ECO:0000313" key="2">
    <source>
        <dbReference type="Proteomes" id="UP001500655"/>
    </source>
</evidence>
<proteinExistence type="predicted"/>
<evidence type="ECO:0000313" key="1">
    <source>
        <dbReference type="EMBL" id="GAA1780309.1"/>
    </source>
</evidence>
<dbReference type="Proteomes" id="UP001500655">
    <property type="component" value="Unassembled WGS sequence"/>
</dbReference>
<keyword evidence="2" id="KW-1185">Reference proteome</keyword>
<sequence length="86" mass="9919">MTARYPVIVETRERHLVWEEADSQEQAVAQLAKCEEVYQDLNASTLLENGLDLYVEAPSEWEWDDLIDEHPEVAALRPTEEDSHGH</sequence>
<name>A0ABN2L998_9ACTN</name>
<organism evidence="1 2">
    <name type="scientific">Luedemannella helvata</name>
    <dbReference type="NCBI Taxonomy" id="349315"/>
    <lineage>
        <taxon>Bacteria</taxon>
        <taxon>Bacillati</taxon>
        <taxon>Actinomycetota</taxon>
        <taxon>Actinomycetes</taxon>
        <taxon>Micromonosporales</taxon>
        <taxon>Micromonosporaceae</taxon>
        <taxon>Luedemannella</taxon>
    </lineage>
</organism>
<protein>
    <submittedName>
        <fullName evidence="1">Uncharacterized protein</fullName>
    </submittedName>
</protein>
<gene>
    <name evidence="1" type="ORF">GCM10009681_57600</name>
</gene>
<accession>A0ABN2L998</accession>
<reference evidence="1 2" key="1">
    <citation type="journal article" date="2019" name="Int. J. Syst. Evol. Microbiol.">
        <title>The Global Catalogue of Microorganisms (GCM) 10K type strain sequencing project: providing services to taxonomists for standard genome sequencing and annotation.</title>
        <authorList>
            <consortium name="The Broad Institute Genomics Platform"/>
            <consortium name="The Broad Institute Genome Sequencing Center for Infectious Disease"/>
            <person name="Wu L."/>
            <person name="Ma J."/>
        </authorList>
    </citation>
    <scope>NUCLEOTIDE SEQUENCE [LARGE SCALE GENOMIC DNA]</scope>
    <source>
        <strain evidence="1 2">JCM 13249</strain>
    </source>
</reference>
<dbReference type="EMBL" id="BAAALS010000096">
    <property type="protein sequence ID" value="GAA1780309.1"/>
    <property type="molecule type" value="Genomic_DNA"/>
</dbReference>
<dbReference type="RefSeq" id="WP_030901159.1">
    <property type="nucleotide sequence ID" value="NZ_BAAALS010000096.1"/>
</dbReference>